<protein>
    <submittedName>
        <fullName evidence="2">Uncharacterized protein</fullName>
    </submittedName>
</protein>
<gene>
    <name evidence="2" type="ORF">MPNT_10111</name>
</gene>
<reference evidence="2" key="1">
    <citation type="submission" date="2021-02" db="EMBL/GenBank/DDBJ databases">
        <authorList>
            <person name="Cremers G."/>
            <person name="Picone N."/>
        </authorList>
    </citation>
    <scope>NUCLEOTIDE SEQUENCE</scope>
    <source>
        <strain evidence="2">PQ17</strain>
    </source>
</reference>
<evidence type="ECO:0000256" key="1">
    <source>
        <dbReference type="SAM" id="MobiDB-lite"/>
    </source>
</evidence>
<organism evidence="2 3">
    <name type="scientific">Candidatus Methylacidithermus pantelleriae</name>
    <dbReference type="NCBI Taxonomy" id="2744239"/>
    <lineage>
        <taxon>Bacteria</taxon>
        <taxon>Pseudomonadati</taxon>
        <taxon>Verrucomicrobiota</taxon>
        <taxon>Methylacidiphilae</taxon>
        <taxon>Methylacidiphilales</taxon>
        <taxon>Methylacidiphilaceae</taxon>
        <taxon>Candidatus Methylacidithermus</taxon>
    </lineage>
</organism>
<feature type="region of interest" description="Disordered" evidence="1">
    <location>
        <begin position="79"/>
        <end position="108"/>
    </location>
</feature>
<evidence type="ECO:0000313" key="2">
    <source>
        <dbReference type="EMBL" id="CAF0689102.1"/>
    </source>
</evidence>
<keyword evidence="3" id="KW-1185">Reference proteome</keyword>
<dbReference type="AlphaFoldDB" id="A0A8J2BH37"/>
<accession>A0A8J2BH37</accession>
<proteinExistence type="predicted"/>
<sequence>MYGKNPVPSKKAGKGMAFGSKRVAWQQRKRGKEKNGFSGGHGATSYNRGGLEGRNRRFRTGTILAPRILGRIYRAGAGERKAQGAGSFRSGPGGTHGTLAFLWPGRRR</sequence>
<evidence type="ECO:0000313" key="3">
    <source>
        <dbReference type="Proteomes" id="UP000663859"/>
    </source>
</evidence>
<feature type="region of interest" description="Disordered" evidence="1">
    <location>
        <begin position="1"/>
        <end position="53"/>
    </location>
</feature>
<comment type="caution">
    <text evidence="2">The sequence shown here is derived from an EMBL/GenBank/DDBJ whole genome shotgun (WGS) entry which is preliminary data.</text>
</comment>
<dbReference type="Proteomes" id="UP000663859">
    <property type="component" value="Unassembled WGS sequence"/>
</dbReference>
<dbReference type="EMBL" id="CAJNOB010000001">
    <property type="protein sequence ID" value="CAF0689102.1"/>
    <property type="molecule type" value="Genomic_DNA"/>
</dbReference>
<name>A0A8J2BH37_9BACT</name>